<dbReference type="Proteomes" id="UP001304895">
    <property type="component" value="Unassembled WGS sequence"/>
</dbReference>
<feature type="compositionally biased region" description="Basic and acidic residues" evidence="8">
    <location>
        <begin position="447"/>
        <end position="465"/>
    </location>
</feature>
<feature type="compositionally biased region" description="Acidic residues" evidence="8">
    <location>
        <begin position="52"/>
        <end position="103"/>
    </location>
</feature>
<evidence type="ECO:0000313" key="10">
    <source>
        <dbReference type="EMBL" id="KAK4136685.1"/>
    </source>
</evidence>
<evidence type="ECO:0000256" key="5">
    <source>
        <dbReference type="ARBA" id="ARBA00022884"/>
    </source>
</evidence>
<keyword evidence="6" id="KW-0539">Nucleus</keyword>
<feature type="compositionally biased region" description="Basic and acidic residues" evidence="8">
    <location>
        <begin position="159"/>
        <end position="173"/>
    </location>
</feature>
<gene>
    <name evidence="10" type="ORF">BT67DRAFT_398098</name>
</gene>
<feature type="compositionally biased region" description="Basic and acidic residues" evidence="8">
    <location>
        <begin position="108"/>
        <end position="118"/>
    </location>
</feature>
<dbReference type="SMART" id="SM00360">
    <property type="entry name" value="RRM"/>
    <property type="match status" value="2"/>
</dbReference>
<comment type="function">
    <text evidence="1">Involved in pre-25S rRNA processing.</text>
</comment>
<sequence length="574" mass="63106">MGKGKSFPAPKAKAIDPSLDALFSHSAGPVKTPPKSRFTELLPQRSRAAPKEEEEVDDEVDDEELSEADEAEFPEDDAESDAEDEDEDMEDASSVGDEAEVVEVPETVSRKATEDEGRKRKRKQRNDDEDLETNYLERLVNDEEPTGKRRKADAEDADGTTKDAEDKAGKEGDDSSDDEMPVHESLKKTDSTPATELEKANRTVFLSNVAVDAITSSKSKKILLNHLASVLDKTADPPQKVESIRFRSTAFTSAAIPKRAAYIKKEVLDATTKSTNAYAVYSTTTAARLAITQLNGTMVLDRHIRVDSVAHPAPVDHRRCVFVGNLGFVDDETVYNTTLNAEGKEETTKRKRTKTPMDVEEGLWRVFGKEGGKVESVRVVRDAVTRVGKGFAYVQFYDGNGVESAILLNGKKFPPMLPRELRVTRCKAPHKTARAMEARQARAPLPTDRKGGSKHDGKNSRKGDTGKYVPKPTAEGQTLAGRASKLLGRFGAAKLSGKTQGRDRRERNRKWLNRDADGAKGGDGEATGEKAAFKKPEDFVFEGRRASAKDGRPKDLKFKGARSGKAGKKWRGKK</sequence>
<evidence type="ECO:0000313" key="11">
    <source>
        <dbReference type="Proteomes" id="UP001304895"/>
    </source>
</evidence>
<protein>
    <recommendedName>
        <fullName evidence="4">Nucleolar protein 12</fullName>
    </recommendedName>
</protein>
<feature type="region of interest" description="Disordered" evidence="8">
    <location>
        <begin position="490"/>
        <end position="574"/>
    </location>
</feature>
<reference evidence="10" key="2">
    <citation type="submission" date="2023-05" db="EMBL/GenBank/DDBJ databases">
        <authorList>
            <consortium name="Lawrence Berkeley National Laboratory"/>
            <person name="Steindorff A."/>
            <person name="Hensen N."/>
            <person name="Bonometti L."/>
            <person name="Westerberg I."/>
            <person name="Brannstrom I.O."/>
            <person name="Guillou S."/>
            <person name="Cros-Aarteil S."/>
            <person name="Calhoun S."/>
            <person name="Haridas S."/>
            <person name="Kuo A."/>
            <person name="Mondo S."/>
            <person name="Pangilinan J."/>
            <person name="Riley R."/>
            <person name="Labutti K."/>
            <person name="Andreopoulos B."/>
            <person name="Lipzen A."/>
            <person name="Chen C."/>
            <person name="Yanf M."/>
            <person name="Daum C."/>
            <person name="Ng V."/>
            <person name="Clum A."/>
            <person name="Ohm R."/>
            <person name="Martin F."/>
            <person name="Silar P."/>
            <person name="Natvig D."/>
            <person name="Lalanne C."/>
            <person name="Gautier V."/>
            <person name="Ament-Velasquez S.L."/>
            <person name="Kruys A."/>
            <person name="Hutchinson M.I."/>
            <person name="Powell A.J."/>
            <person name="Barry K."/>
            <person name="Miller A.N."/>
            <person name="Grigoriev I.V."/>
            <person name="Debuchy R."/>
            <person name="Gladieux P."/>
            <person name="Thoren M.H."/>
            <person name="Johannesson H."/>
        </authorList>
    </citation>
    <scope>NUCLEOTIDE SEQUENCE</scope>
    <source>
        <strain evidence="10">CBS 123565</strain>
    </source>
</reference>
<feature type="region of interest" description="Disordered" evidence="8">
    <location>
        <begin position="430"/>
        <end position="478"/>
    </location>
</feature>
<comment type="caution">
    <text evidence="10">The sequence shown here is derived from an EMBL/GenBank/DDBJ whole genome shotgun (WGS) entry which is preliminary data.</text>
</comment>
<keyword evidence="11" id="KW-1185">Reference proteome</keyword>
<evidence type="ECO:0000256" key="3">
    <source>
        <dbReference type="ARBA" id="ARBA00007077"/>
    </source>
</evidence>
<keyword evidence="5 7" id="KW-0694">RNA-binding</keyword>
<evidence type="ECO:0000256" key="7">
    <source>
        <dbReference type="PROSITE-ProRule" id="PRU00176"/>
    </source>
</evidence>
<dbReference type="PROSITE" id="PS50102">
    <property type="entry name" value="RRM"/>
    <property type="match status" value="1"/>
</dbReference>
<evidence type="ECO:0000256" key="6">
    <source>
        <dbReference type="ARBA" id="ARBA00023242"/>
    </source>
</evidence>
<comment type="similarity">
    <text evidence="3">Belongs to the RRM RBM34 family.</text>
</comment>
<evidence type="ECO:0000259" key="9">
    <source>
        <dbReference type="PROSITE" id="PS50102"/>
    </source>
</evidence>
<dbReference type="PANTHER" id="PTHR23236">
    <property type="entry name" value="EUKARYOTIC TRANSLATION INITIATION FACTOR 4B/4H"/>
    <property type="match status" value="1"/>
</dbReference>
<reference evidence="10" key="1">
    <citation type="journal article" date="2023" name="Mol. Phylogenet. Evol.">
        <title>Genome-scale phylogeny and comparative genomics of the fungal order Sordariales.</title>
        <authorList>
            <person name="Hensen N."/>
            <person name="Bonometti L."/>
            <person name="Westerberg I."/>
            <person name="Brannstrom I.O."/>
            <person name="Guillou S."/>
            <person name="Cros-Aarteil S."/>
            <person name="Calhoun S."/>
            <person name="Haridas S."/>
            <person name="Kuo A."/>
            <person name="Mondo S."/>
            <person name="Pangilinan J."/>
            <person name="Riley R."/>
            <person name="LaButti K."/>
            <person name="Andreopoulos B."/>
            <person name="Lipzen A."/>
            <person name="Chen C."/>
            <person name="Yan M."/>
            <person name="Daum C."/>
            <person name="Ng V."/>
            <person name="Clum A."/>
            <person name="Steindorff A."/>
            <person name="Ohm R.A."/>
            <person name="Martin F."/>
            <person name="Silar P."/>
            <person name="Natvig D.O."/>
            <person name="Lalanne C."/>
            <person name="Gautier V."/>
            <person name="Ament-Velasquez S.L."/>
            <person name="Kruys A."/>
            <person name="Hutchinson M.I."/>
            <person name="Powell A.J."/>
            <person name="Barry K."/>
            <person name="Miller A.N."/>
            <person name="Grigoriev I.V."/>
            <person name="Debuchy R."/>
            <person name="Gladieux P."/>
            <person name="Hiltunen Thoren M."/>
            <person name="Johannesson H."/>
        </authorList>
    </citation>
    <scope>NUCLEOTIDE SEQUENCE</scope>
    <source>
        <strain evidence="10">CBS 123565</strain>
    </source>
</reference>
<feature type="compositionally biased region" description="Basic residues" evidence="8">
    <location>
        <begin position="559"/>
        <end position="574"/>
    </location>
</feature>
<evidence type="ECO:0000256" key="2">
    <source>
        <dbReference type="ARBA" id="ARBA00004604"/>
    </source>
</evidence>
<feature type="domain" description="RRM" evidence="9">
    <location>
        <begin position="319"/>
        <end position="428"/>
    </location>
</feature>
<comment type="subcellular location">
    <subcellularLocation>
        <location evidence="2">Nucleus</location>
        <location evidence="2">Nucleolus</location>
    </subcellularLocation>
</comment>
<dbReference type="GO" id="GO:0019843">
    <property type="term" value="F:rRNA binding"/>
    <property type="evidence" value="ECO:0007669"/>
    <property type="project" value="TreeGrafter"/>
</dbReference>
<dbReference type="Gene3D" id="3.30.70.330">
    <property type="match status" value="2"/>
</dbReference>
<dbReference type="GO" id="GO:0000463">
    <property type="term" value="P:maturation of LSU-rRNA from tricistronic rRNA transcript (SSU-rRNA, 5.8S rRNA, LSU-rRNA)"/>
    <property type="evidence" value="ECO:0007669"/>
    <property type="project" value="TreeGrafter"/>
</dbReference>
<feature type="compositionally biased region" description="Basic and acidic residues" evidence="8">
    <location>
        <begin position="512"/>
        <end position="558"/>
    </location>
</feature>
<accession>A0AAN6ZF10</accession>
<dbReference type="InterPro" id="IPR000504">
    <property type="entry name" value="RRM_dom"/>
</dbReference>
<feature type="region of interest" description="Disordered" evidence="8">
    <location>
        <begin position="1"/>
        <end position="195"/>
    </location>
</feature>
<feature type="compositionally biased region" description="Basic and acidic residues" evidence="8">
    <location>
        <begin position="180"/>
        <end position="195"/>
    </location>
</feature>
<evidence type="ECO:0000256" key="1">
    <source>
        <dbReference type="ARBA" id="ARBA00002475"/>
    </source>
</evidence>
<dbReference type="Pfam" id="PF00076">
    <property type="entry name" value="RRM_1"/>
    <property type="match status" value="1"/>
</dbReference>
<proteinExistence type="inferred from homology"/>
<dbReference type="AlphaFoldDB" id="A0AAN6ZF10"/>
<name>A0AAN6ZF10_9PEZI</name>
<dbReference type="InterPro" id="IPR035979">
    <property type="entry name" value="RBD_domain_sf"/>
</dbReference>
<dbReference type="EMBL" id="MU853403">
    <property type="protein sequence ID" value="KAK4136685.1"/>
    <property type="molecule type" value="Genomic_DNA"/>
</dbReference>
<evidence type="ECO:0000256" key="4">
    <source>
        <dbReference type="ARBA" id="ARBA00015520"/>
    </source>
</evidence>
<dbReference type="PANTHER" id="PTHR23236:SF25">
    <property type="entry name" value="RNA-BINDING PROTEIN 34"/>
    <property type="match status" value="1"/>
</dbReference>
<dbReference type="GO" id="GO:0005730">
    <property type="term" value="C:nucleolus"/>
    <property type="evidence" value="ECO:0007669"/>
    <property type="project" value="UniProtKB-SubCell"/>
</dbReference>
<dbReference type="InterPro" id="IPR012677">
    <property type="entry name" value="Nucleotide-bd_a/b_plait_sf"/>
</dbReference>
<dbReference type="SUPFAM" id="SSF54928">
    <property type="entry name" value="RNA-binding domain, RBD"/>
    <property type="match status" value="2"/>
</dbReference>
<organism evidence="10 11">
    <name type="scientific">Trichocladium antarcticum</name>
    <dbReference type="NCBI Taxonomy" id="1450529"/>
    <lineage>
        <taxon>Eukaryota</taxon>
        <taxon>Fungi</taxon>
        <taxon>Dikarya</taxon>
        <taxon>Ascomycota</taxon>
        <taxon>Pezizomycotina</taxon>
        <taxon>Sordariomycetes</taxon>
        <taxon>Sordariomycetidae</taxon>
        <taxon>Sordariales</taxon>
        <taxon>Chaetomiaceae</taxon>
        <taxon>Trichocladium</taxon>
    </lineage>
</organism>
<evidence type="ECO:0000256" key="8">
    <source>
        <dbReference type="SAM" id="MobiDB-lite"/>
    </source>
</evidence>